<dbReference type="InterPro" id="IPR050113">
    <property type="entry name" value="Ub_conjugating_enzyme"/>
</dbReference>
<evidence type="ECO:0000259" key="7">
    <source>
        <dbReference type="PROSITE" id="PS50127"/>
    </source>
</evidence>
<evidence type="ECO:0000313" key="8">
    <source>
        <dbReference type="Ensembl" id="ENSHCOP00000003731.1"/>
    </source>
</evidence>
<reference evidence="8" key="1">
    <citation type="submission" date="2025-08" db="UniProtKB">
        <authorList>
            <consortium name="Ensembl"/>
        </authorList>
    </citation>
    <scope>IDENTIFICATION</scope>
</reference>
<evidence type="ECO:0000256" key="2">
    <source>
        <dbReference type="ARBA" id="ARBA00012486"/>
    </source>
</evidence>
<dbReference type="GO" id="GO:0005524">
    <property type="term" value="F:ATP binding"/>
    <property type="evidence" value="ECO:0007669"/>
    <property type="project" value="UniProtKB-UniRule"/>
</dbReference>
<comment type="catalytic activity">
    <reaction evidence="1">
        <text>S-ubiquitinyl-[E1 ubiquitin-activating enzyme]-L-cysteine + [E2 ubiquitin-conjugating enzyme]-L-cysteine = [E1 ubiquitin-activating enzyme]-L-cysteine + S-ubiquitinyl-[E2 ubiquitin-conjugating enzyme]-L-cysteine.</text>
        <dbReference type="EC" id="2.3.2.23"/>
    </reaction>
</comment>
<dbReference type="InterPro" id="IPR000608">
    <property type="entry name" value="UBC"/>
</dbReference>
<dbReference type="GO" id="GO:0061631">
    <property type="term" value="F:ubiquitin conjugating enzyme activity"/>
    <property type="evidence" value="ECO:0007669"/>
    <property type="project" value="UniProtKB-EC"/>
</dbReference>
<feature type="active site" description="Glycyl thioester intermediate" evidence="5">
    <location>
        <position position="86"/>
    </location>
</feature>
<dbReference type="PROSITE" id="PS50127">
    <property type="entry name" value="UBC_2"/>
    <property type="match status" value="1"/>
</dbReference>
<organism evidence="8 9">
    <name type="scientific">Hippocampus comes</name>
    <name type="common">Tiger tail seahorse</name>
    <dbReference type="NCBI Taxonomy" id="109280"/>
    <lineage>
        <taxon>Eukaryota</taxon>
        <taxon>Metazoa</taxon>
        <taxon>Chordata</taxon>
        <taxon>Craniata</taxon>
        <taxon>Vertebrata</taxon>
        <taxon>Euteleostomi</taxon>
        <taxon>Actinopterygii</taxon>
        <taxon>Neopterygii</taxon>
        <taxon>Teleostei</taxon>
        <taxon>Neoteleostei</taxon>
        <taxon>Acanthomorphata</taxon>
        <taxon>Syngnathiaria</taxon>
        <taxon>Syngnathiformes</taxon>
        <taxon>Syngnathoidei</taxon>
        <taxon>Syngnathidae</taxon>
        <taxon>Hippocampus</taxon>
    </lineage>
</organism>
<protein>
    <recommendedName>
        <fullName evidence="2">E2 ubiquitin-conjugating enzyme</fullName>
        <ecNumber evidence="2">2.3.2.23</ecNumber>
    </recommendedName>
</protein>
<dbReference type="Proteomes" id="UP000264820">
    <property type="component" value="Unplaced"/>
</dbReference>
<dbReference type="CDD" id="cd23801">
    <property type="entry name" value="UBCc_UBE2L3"/>
    <property type="match status" value="1"/>
</dbReference>
<sequence>MTSTRRLCKELEEIRKSGFREFRNIEVDESNILIWQGLIVPESPPYDKGAFRVEINFPTEYPFKPPRITFMTKIYHPNVDEKGHVCLAIISLENWKPATRTSQVIQCLISLVNMPQPERPLRAELANEYTEDRAQFMRNAEESWRSGDPMGRTIAHLHRTETIPQNVQ</sequence>
<dbReference type="GeneTree" id="ENSGT00940000165322"/>
<dbReference type="InterPro" id="IPR023313">
    <property type="entry name" value="UBQ-conjugating_AS"/>
</dbReference>
<keyword evidence="6" id="KW-0547">Nucleotide-binding</keyword>
<evidence type="ECO:0000256" key="3">
    <source>
        <dbReference type="ARBA" id="ARBA00022679"/>
    </source>
</evidence>
<dbReference type="Ensembl" id="ENSHCOT00000008241.1">
    <property type="protein sequence ID" value="ENSHCOP00000003731.1"/>
    <property type="gene ID" value="ENSHCOG00000005125.1"/>
</dbReference>
<keyword evidence="3" id="KW-0808">Transferase</keyword>
<dbReference type="Pfam" id="PF00179">
    <property type="entry name" value="UQ_con"/>
    <property type="match status" value="1"/>
</dbReference>
<evidence type="ECO:0000313" key="9">
    <source>
        <dbReference type="Proteomes" id="UP000264820"/>
    </source>
</evidence>
<dbReference type="InterPro" id="IPR016135">
    <property type="entry name" value="UBQ-conjugating_enzyme/RWD"/>
</dbReference>
<keyword evidence="4 6" id="KW-0833">Ubl conjugation pathway</keyword>
<dbReference type="Gene3D" id="3.10.110.10">
    <property type="entry name" value="Ubiquitin Conjugating Enzyme"/>
    <property type="match status" value="1"/>
</dbReference>
<evidence type="ECO:0000256" key="5">
    <source>
        <dbReference type="PROSITE-ProRule" id="PRU10133"/>
    </source>
</evidence>
<comment type="similarity">
    <text evidence="6">Belongs to the ubiquitin-conjugating enzyme family.</text>
</comment>
<name>A0A3Q2XTZ9_HIPCM</name>
<evidence type="ECO:0000256" key="1">
    <source>
        <dbReference type="ARBA" id="ARBA00000485"/>
    </source>
</evidence>
<keyword evidence="6" id="KW-0067">ATP-binding</keyword>
<dbReference type="EC" id="2.3.2.23" evidence="2"/>
<keyword evidence="9" id="KW-1185">Reference proteome</keyword>
<proteinExistence type="inferred from homology"/>
<dbReference type="AlphaFoldDB" id="A0A3Q2XTZ9"/>
<dbReference type="STRING" id="109280.ENSHCOP00000003731"/>
<dbReference type="FunFam" id="3.10.110.10:FF:000011">
    <property type="entry name" value="Ubiquitin-conjugating enzyme E2 L3"/>
    <property type="match status" value="1"/>
</dbReference>
<dbReference type="PROSITE" id="PS00183">
    <property type="entry name" value="UBC_1"/>
    <property type="match status" value="1"/>
</dbReference>
<dbReference type="PANTHER" id="PTHR24067">
    <property type="entry name" value="UBIQUITIN-CONJUGATING ENZYME E2"/>
    <property type="match status" value="1"/>
</dbReference>
<reference evidence="8" key="2">
    <citation type="submission" date="2025-09" db="UniProtKB">
        <authorList>
            <consortium name="Ensembl"/>
        </authorList>
    </citation>
    <scope>IDENTIFICATION</scope>
</reference>
<evidence type="ECO:0000256" key="6">
    <source>
        <dbReference type="RuleBase" id="RU362109"/>
    </source>
</evidence>
<feature type="domain" description="UBC core" evidence="7">
    <location>
        <begin position="2"/>
        <end position="149"/>
    </location>
</feature>
<evidence type="ECO:0000256" key="4">
    <source>
        <dbReference type="ARBA" id="ARBA00022786"/>
    </source>
</evidence>
<dbReference type="SUPFAM" id="SSF54495">
    <property type="entry name" value="UBC-like"/>
    <property type="match status" value="1"/>
</dbReference>
<accession>A0A3Q2XTZ9</accession>
<dbReference type="SMART" id="SM00212">
    <property type="entry name" value="UBCc"/>
    <property type="match status" value="1"/>
</dbReference>